<accession>L2GXV9</accession>
<dbReference type="InParanoid" id="L2GXV9"/>
<dbReference type="RefSeq" id="XP_008073661.1">
    <property type="nucleotide sequence ID" value="XM_008075470.1"/>
</dbReference>
<dbReference type="HOGENOM" id="CLU_2051431_0_0_1"/>
<dbReference type="AlphaFoldDB" id="L2GXV9"/>
<name>L2GXV9_VAVCU</name>
<dbReference type="EMBL" id="GL877410">
    <property type="protein sequence ID" value="ELA47920.1"/>
    <property type="molecule type" value="Genomic_DNA"/>
</dbReference>
<reference evidence="2" key="1">
    <citation type="submission" date="2011-03" db="EMBL/GenBank/DDBJ databases">
        <title>The genome sequence of Vavraia culicis strain floridensis.</title>
        <authorList>
            <consortium name="The Broad Institute Genome Sequencing Platform"/>
            <person name="Cuomo C."/>
            <person name="Becnel J."/>
            <person name="Sanscrainte N."/>
            <person name="Young S.K."/>
            <person name="Zeng Q."/>
            <person name="Gargeya S."/>
            <person name="Fitzgerald M."/>
            <person name="Haas B."/>
            <person name="Abouelleil A."/>
            <person name="Alvarado L."/>
            <person name="Arachchi H.M."/>
            <person name="Berlin A."/>
            <person name="Chapman S.B."/>
            <person name="Gearin G."/>
            <person name="Goldberg J."/>
            <person name="Griggs A."/>
            <person name="Gujja S."/>
            <person name="Hansen M."/>
            <person name="Heiman D."/>
            <person name="Howarth C."/>
            <person name="Larimer J."/>
            <person name="Lui A."/>
            <person name="MacDonald P.J.P."/>
            <person name="McCowen C."/>
            <person name="Montmayeur A."/>
            <person name="Murphy C."/>
            <person name="Neiman D."/>
            <person name="Pearson M."/>
            <person name="Priest M."/>
            <person name="Roberts A."/>
            <person name="Saif S."/>
            <person name="Shea T."/>
            <person name="Sisk P."/>
            <person name="Stolte C."/>
            <person name="Sykes S."/>
            <person name="Wortman J."/>
            <person name="Nusbaum C."/>
            <person name="Birren B."/>
        </authorList>
    </citation>
    <scope>NUCLEOTIDE SEQUENCE [LARGE SCALE GENOMIC DNA]</scope>
    <source>
        <strain evidence="2">floridensis</strain>
    </source>
</reference>
<dbReference type="VEuPathDB" id="MicrosporidiaDB:VCUG_00640"/>
<evidence type="ECO:0000313" key="1">
    <source>
        <dbReference type="EMBL" id="ELA47920.1"/>
    </source>
</evidence>
<dbReference type="GeneID" id="19878525"/>
<gene>
    <name evidence="1" type="ORF">VCUG_00640</name>
</gene>
<protein>
    <submittedName>
        <fullName evidence="1">Uncharacterized protein</fullName>
    </submittedName>
</protein>
<proteinExistence type="predicted"/>
<dbReference type="Proteomes" id="UP000011081">
    <property type="component" value="Unassembled WGS sequence"/>
</dbReference>
<dbReference type="OrthoDB" id="10505359at2759"/>
<keyword evidence="2" id="KW-1185">Reference proteome</keyword>
<evidence type="ECO:0000313" key="2">
    <source>
        <dbReference type="Proteomes" id="UP000011081"/>
    </source>
</evidence>
<organism evidence="1 2">
    <name type="scientific">Vavraia culicis (isolate floridensis)</name>
    <name type="common">Microsporidian parasite</name>
    <dbReference type="NCBI Taxonomy" id="948595"/>
    <lineage>
        <taxon>Eukaryota</taxon>
        <taxon>Fungi</taxon>
        <taxon>Fungi incertae sedis</taxon>
        <taxon>Microsporidia</taxon>
        <taxon>Pleistophoridae</taxon>
        <taxon>Vavraia</taxon>
    </lineage>
</organism>
<sequence length="120" mass="13017">MKFYKTLISIAMSSPPTNIQSAAIRTLSTYLLKYSSKLNGILLSYTLLGTTEEYTMVYDSAEVVGTFLVECVVMEVCGDVVEVVDGYAVGVFYVGDCTHFHVKGVVQGKGNAELVGDKLN</sequence>